<organism evidence="2 4">
    <name type="scientific">Acanthoscelides obtectus</name>
    <name type="common">Bean weevil</name>
    <name type="synonym">Bruchus obtectus</name>
    <dbReference type="NCBI Taxonomy" id="200917"/>
    <lineage>
        <taxon>Eukaryota</taxon>
        <taxon>Metazoa</taxon>
        <taxon>Ecdysozoa</taxon>
        <taxon>Arthropoda</taxon>
        <taxon>Hexapoda</taxon>
        <taxon>Insecta</taxon>
        <taxon>Pterygota</taxon>
        <taxon>Neoptera</taxon>
        <taxon>Endopterygota</taxon>
        <taxon>Coleoptera</taxon>
        <taxon>Polyphaga</taxon>
        <taxon>Cucujiformia</taxon>
        <taxon>Chrysomeloidea</taxon>
        <taxon>Chrysomelidae</taxon>
        <taxon>Bruchinae</taxon>
        <taxon>Bruchini</taxon>
        <taxon>Acanthoscelides</taxon>
    </lineage>
</organism>
<name>A0A9P0QFE5_ACAOB</name>
<dbReference type="EMBL" id="CAKOFQ010010386">
    <property type="protein sequence ID" value="CAH2019610.1"/>
    <property type="molecule type" value="Genomic_DNA"/>
</dbReference>
<keyword evidence="1" id="KW-0472">Membrane</keyword>
<proteinExistence type="predicted"/>
<feature type="transmembrane region" description="Helical" evidence="1">
    <location>
        <begin position="70"/>
        <end position="90"/>
    </location>
</feature>
<dbReference type="AlphaFoldDB" id="A0A9P0QFE5"/>
<accession>A0A9P0QFE5</accession>
<keyword evidence="1" id="KW-1133">Transmembrane helix</keyword>
<sequence>MLPMTFFVVANDYWMYKFRNTNYTNWDPLHRTSIQIYFSSILSTAKAVPVMIVSLLAAKYIHKLHLRPRLLYSTLVICAVFLSLTIFVVIDTDDCKYLSFPLESYWLVLSYSRTYSSNFFLK</sequence>
<feature type="transmembrane region" description="Helical" evidence="1">
    <location>
        <begin position="36"/>
        <end position="58"/>
    </location>
</feature>
<evidence type="ECO:0000313" key="3">
    <source>
        <dbReference type="EMBL" id="CAH2019610.1"/>
    </source>
</evidence>
<dbReference type="Proteomes" id="UP001152888">
    <property type="component" value="Unassembled WGS sequence"/>
</dbReference>
<evidence type="ECO:0000313" key="4">
    <source>
        <dbReference type="Proteomes" id="UP001152888"/>
    </source>
</evidence>
<dbReference type="OrthoDB" id="46396at2759"/>
<reference evidence="2" key="1">
    <citation type="submission" date="2022-03" db="EMBL/GenBank/DDBJ databases">
        <authorList>
            <person name="Sayadi A."/>
        </authorList>
    </citation>
    <scope>NUCLEOTIDE SEQUENCE</scope>
</reference>
<comment type="caution">
    <text evidence="2">The sequence shown here is derived from an EMBL/GenBank/DDBJ whole genome shotgun (WGS) entry which is preliminary data.</text>
</comment>
<gene>
    <name evidence="2" type="ORF">ACAOBT_LOCUS36898</name>
    <name evidence="3" type="ORF">ACAOBT_LOCUS37261</name>
</gene>
<evidence type="ECO:0000256" key="1">
    <source>
        <dbReference type="SAM" id="Phobius"/>
    </source>
</evidence>
<evidence type="ECO:0000313" key="2">
    <source>
        <dbReference type="EMBL" id="CAH2018879.1"/>
    </source>
</evidence>
<protein>
    <submittedName>
        <fullName evidence="2">Uncharacterized protein</fullName>
    </submittedName>
</protein>
<dbReference type="EMBL" id="CAKOFQ010010008">
    <property type="protein sequence ID" value="CAH2018879.1"/>
    <property type="molecule type" value="Genomic_DNA"/>
</dbReference>
<keyword evidence="4" id="KW-1185">Reference proteome</keyword>
<keyword evidence="1" id="KW-0812">Transmembrane</keyword>